<feature type="compositionally biased region" description="Low complexity" evidence="1">
    <location>
        <begin position="346"/>
        <end position="375"/>
    </location>
</feature>
<dbReference type="SUPFAM" id="SSF48452">
    <property type="entry name" value="TPR-like"/>
    <property type="match status" value="1"/>
</dbReference>
<organism evidence="2 3">
    <name type="scientific">Brevibacterium pityocampae</name>
    <dbReference type="NCBI Taxonomy" id="506594"/>
    <lineage>
        <taxon>Bacteria</taxon>
        <taxon>Bacillati</taxon>
        <taxon>Actinomycetota</taxon>
        <taxon>Actinomycetes</taxon>
        <taxon>Micrococcales</taxon>
        <taxon>Brevibacteriaceae</taxon>
        <taxon>Brevibacterium</taxon>
    </lineage>
</organism>
<dbReference type="InterPro" id="IPR011990">
    <property type="entry name" value="TPR-like_helical_dom_sf"/>
</dbReference>
<comment type="caution">
    <text evidence="2">The sequence shown here is derived from an EMBL/GenBank/DDBJ whole genome shotgun (WGS) entry which is preliminary data.</text>
</comment>
<feature type="region of interest" description="Disordered" evidence="1">
    <location>
        <begin position="197"/>
        <end position="422"/>
    </location>
</feature>
<sequence length="422" mass="44165">MSKHLVAAGRLLDVDPEAAYQHAKFALNRAGRIGAVREAMGLVAYQLEKYDEAVRELRTHRRITGSTDNLALLADAERGRGKPDKALELIDEVDPTTVAPELYTELMIVAAGAHTDKGHVRAARALLEKQSFTGNASGATVRLMSAYADILRIDGDPETADKYEELARRTAKATNTFFGDEEPDPNADVEIFTIEEIEDEPVVPDTAESTVAAESTDTAVDSGTAADSDTGAGAGTAQITDPDTEPGAAADTAESATAATGDIPATGAVPSVEPTAEAVDPELPSGEFDPDSAPRSFQEEIEAEIDEILAEAGFDDDAAPAGTEPIPADSEAEALAEDSAPHETAPEAPAEVAVETAAGSTDTGTDTGASASADAVSEKDTDTVTPADTDSEKDTDGETDTDEDRRRRTDDDEEMTAPLFDL</sequence>
<evidence type="ECO:0000256" key="1">
    <source>
        <dbReference type="SAM" id="MobiDB-lite"/>
    </source>
</evidence>
<dbReference type="Gene3D" id="1.25.40.10">
    <property type="entry name" value="Tetratricopeptide repeat domain"/>
    <property type="match status" value="1"/>
</dbReference>
<dbReference type="EMBL" id="BAABGL010000034">
    <property type="protein sequence ID" value="GAA4394692.1"/>
    <property type="molecule type" value="Genomic_DNA"/>
</dbReference>
<accession>A0ABP8JQZ4</accession>
<protein>
    <recommendedName>
        <fullName evidence="4">TPR-repeat-containing protein</fullName>
    </recommendedName>
</protein>
<feature type="compositionally biased region" description="Polar residues" evidence="1">
    <location>
        <begin position="207"/>
        <end position="219"/>
    </location>
</feature>
<gene>
    <name evidence="2" type="ORF">GCM10023167_24350</name>
</gene>
<reference evidence="3" key="1">
    <citation type="journal article" date="2019" name="Int. J. Syst. Evol. Microbiol.">
        <title>The Global Catalogue of Microorganisms (GCM) 10K type strain sequencing project: providing services to taxonomists for standard genome sequencing and annotation.</title>
        <authorList>
            <consortium name="The Broad Institute Genomics Platform"/>
            <consortium name="The Broad Institute Genome Sequencing Center for Infectious Disease"/>
            <person name="Wu L."/>
            <person name="Ma J."/>
        </authorList>
    </citation>
    <scope>NUCLEOTIDE SEQUENCE [LARGE SCALE GENOMIC DNA]</scope>
    <source>
        <strain evidence="3">JCM 17808</strain>
    </source>
</reference>
<feature type="compositionally biased region" description="Low complexity" evidence="1">
    <location>
        <begin position="221"/>
        <end position="237"/>
    </location>
</feature>
<proteinExistence type="predicted"/>
<keyword evidence="3" id="KW-1185">Reference proteome</keyword>
<dbReference type="Proteomes" id="UP001500642">
    <property type="component" value="Unassembled WGS sequence"/>
</dbReference>
<evidence type="ECO:0000313" key="3">
    <source>
        <dbReference type="Proteomes" id="UP001500642"/>
    </source>
</evidence>
<evidence type="ECO:0000313" key="2">
    <source>
        <dbReference type="EMBL" id="GAA4394692.1"/>
    </source>
</evidence>
<feature type="compositionally biased region" description="Low complexity" evidence="1">
    <location>
        <begin position="248"/>
        <end position="260"/>
    </location>
</feature>
<evidence type="ECO:0008006" key="4">
    <source>
        <dbReference type="Google" id="ProtNLM"/>
    </source>
</evidence>
<feature type="compositionally biased region" description="Acidic residues" evidence="1">
    <location>
        <begin position="299"/>
        <end position="318"/>
    </location>
</feature>
<name>A0ABP8JQZ4_9MICO</name>